<keyword evidence="1" id="KW-0812">Transmembrane</keyword>
<accession>A0A1G8B9A2</accession>
<keyword evidence="1" id="KW-1133">Transmembrane helix</keyword>
<name>A0A1G8B9A2_9FLAO</name>
<dbReference type="EMBL" id="FNCZ01000002">
    <property type="protein sequence ID" value="SDH29681.1"/>
    <property type="molecule type" value="Genomic_DNA"/>
</dbReference>
<protein>
    <submittedName>
        <fullName evidence="2">Uncharacterized protein</fullName>
    </submittedName>
</protein>
<feature type="transmembrane region" description="Helical" evidence="1">
    <location>
        <begin position="465"/>
        <end position="483"/>
    </location>
</feature>
<dbReference type="STRING" id="262004.SAMN04489796_102186"/>
<organism evidence="2 3">
    <name type="scientific">Winogradskyella thalassocola</name>
    <dbReference type="NCBI Taxonomy" id="262004"/>
    <lineage>
        <taxon>Bacteria</taxon>
        <taxon>Pseudomonadati</taxon>
        <taxon>Bacteroidota</taxon>
        <taxon>Flavobacteriia</taxon>
        <taxon>Flavobacteriales</taxon>
        <taxon>Flavobacteriaceae</taxon>
        <taxon>Winogradskyella</taxon>
    </lineage>
</organism>
<evidence type="ECO:0000313" key="3">
    <source>
        <dbReference type="Proteomes" id="UP000199492"/>
    </source>
</evidence>
<gene>
    <name evidence="2" type="ORF">SAMN04489796_102186</name>
</gene>
<proteinExistence type="predicted"/>
<keyword evidence="1" id="KW-0472">Membrane</keyword>
<dbReference type="Proteomes" id="UP000199492">
    <property type="component" value="Unassembled WGS sequence"/>
</dbReference>
<dbReference type="RefSeq" id="WP_092467066.1">
    <property type="nucleotide sequence ID" value="NZ_FNCZ01000002.1"/>
</dbReference>
<keyword evidence="3" id="KW-1185">Reference proteome</keyword>
<dbReference type="OrthoDB" id="1067458at2"/>
<sequence>MNKLYILVFLIAIFSCERPSTEGSSSLIDDKEKNIVSEVDTLNVVPKPNDDKNHKTKVKFYLENTLSMYGYLPEKKIINTGFRNAVNDLIITSKTNYNKENLDFFLINNTTAKSVSIKDNLDGIDAKTLGRFYKKGRGTSDFDKLFEKILLDWKEDEIIVFIADFIYSPKDTDVESGLIRLRQNITRKFQSIPNSETLTTSVLHLESEFEGTYYDIDNNNRVGIKKRPYYVFIIGDGDTVDKYTKGVVPKLKRYNLKNKYQITPSDIQINEFSVLPFTLNKGQFSISSTKGKTVTIENSLSQGASVQLAASINLGDIPISDDYLTDLTNYSFNSKKIKILDIGEIEGNQIRLKDGTLKSINPSDISRTENSTHVLLLSLPNTYNGNIEITLNKNIPKWIDNVSIKDGEDDRDIETNALKQSQTFGFKNIIEGIYEAQKTTGDSNKYFQITLKVNQEKASSGLGTIVGWFVVLLILFIIGIIIYKNKQRK</sequence>
<reference evidence="3" key="1">
    <citation type="submission" date="2016-10" db="EMBL/GenBank/DDBJ databases">
        <authorList>
            <person name="Varghese N."/>
            <person name="Submissions S."/>
        </authorList>
    </citation>
    <scope>NUCLEOTIDE SEQUENCE [LARGE SCALE GENOMIC DNA]</scope>
    <source>
        <strain evidence="3">DSM 15363</strain>
    </source>
</reference>
<evidence type="ECO:0000256" key="1">
    <source>
        <dbReference type="SAM" id="Phobius"/>
    </source>
</evidence>
<dbReference type="AlphaFoldDB" id="A0A1G8B9A2"/>
<evidence type="ECO:0000313" key="2">
    <source>
        <dbReference type="EMBL" id="SDH29681.1"/>
    </source>
</evidence>
<dbReference type="PROSITE" id="PS51257">
    <property type="entry name" value="PROKAR_LIPOPROTEIN"/>
    <property type="match status" value="1"/>
</dbReference>